<evidence type="ECO:0000256" key="6">
    <source>
        <dbReference type="ARBA" id="ARBA00022970"/>
    </source>
</evidence>
<accession>A0A427YHB5</accession>
<feature type="transmembrane region" description="Helical" evidence="10">
    <location>
        <begin position="156"/>
        <end position="175"/>
    </location>
</feature>
<dbReference type="Gene3D" id="1.20.1250.20">
    <property type="entry name" value="MFS general substrate transporter like domains"/>
    <property type="match status" value="1"/>
</dbReference>
<gene>
    <name evidence="12" type="ORF">EHS25_001032</name>
</gene>
<dbReference type="GO" id="GO:0006914">
    <property type="term" value="P:autophagy"/>
    <property type="evidence" value="ECO:0007669"/>
    <property type="project" value="UniProtKB-KW"/>
</dbReference>
<evidence type="ECO:0000256" key="10">
    <source>
        <dbReference type="RuleBase" id="RU363073"/>
    </source>
</evidence>
<feature type="transmembrane region" description="Helical" evidence="10">
    <location>
        <begin position="500"/>
        <end position="519"/>
    </location>
</feature>
<evidence type="ECO:0000256" key="1">
    <source>
        <dbReference type="ARBA" id="ARBA00004128"/>
    </source>
</evidence>
<keyword evidence="9 10" id="KW-0472">Membrane</keyword>
<feature type="transmembrane region" description="Helical" evidence="10">
    <location>
        <begin position="370"/>
        <end position="389"/>
    </location>
</feature>
<evidence type="ECO:0000313" key="12">
    <source>
        <dbReference type="EMBL" id="RSH90427.1"/>
    </source>
</evidence>
<comment type="caution">
    <text evidence="10">Lacks conserved residue(s) required for the propagation of feature annotation.</text>
</comment>
<evidence type="ECO:0000256" key="3">
    <source>
        <dbReference type="ARBA" id="ARBA00022448"/>
    </source>
</evidence>
<dbReference type="Pfam" id="PF11700">
    <property type="entry name" value="ATG22"/>
    <property type="match status" value="1"/>
</dbReference>
<evidence type="ECO:0000256" key="11">
    <source>
        <dbReference type="SAM" id="MobiDB-lite"/>
    </source>
</evidence>
<dbReference type="PANTHER" id="PTHR23519:SF4">
    <property type="entry name" value="AUTOPHAGY-RELATED PROTEIN"/>
    <property type="match status" value="1"/>
</dbReference>
<evidence type="ECO:0000256" key="8">
    <source>
        <dbReference type="ARBA" id="ARBA00023006"/>
    </source>
</evidence>
<evidence type="ECO:0000256" key="7">
    <source>
        <dbReference type="ARBA" id="ARBA00022989"/>
    </source>
</evidence>
<evidence type="ECO:0000313" key="13">
    <source>
        <dbReference type="Proteomes" id="UP000279259"/>
    </source>
</evidence>
<keyword evidence="3 10" id="KW-0813">Transport</keyword>
<dbReference type="GO" id="GO:0032974">
    <property type="term" value="P:amino acid transmembrane export from vacuole"/>
    <property type="evidence" value="ECO:0007669"/>
    <property type="project" value="InterPro"/>
</dbReference>
<evidence type="ECO:0000256" key="2">
    <source>
        <dbReference type="ARBA" id="ARBA00006978"/>
    </source>
</evidence>
<name>A0A427YHB5_9TREE</name>
<feature type="region of interest" description="Disordered" evidence="11">
    <location>
        <begin position="1"/>
        <end position="33"/>
    </location>
</feature>
<dbReference type="CDD" id="cd17483">
    <property type="entry name" value="MFS_Atg22_like"/>
    <property type="match status" value="1"/>
</dbReference>
<dbReference type="EMBL" id="RSCD01000010">
    <property type="protein sequence ID" value="RSH90427.1"/>
    <property type="molecule type" value="Genomic_DNA"/>
</dbReference>
<dbReference type="InterPro" id="IPR024671">
    <property type="entry name" value="Atg22-like"/>
</dbReference>
<dbReference type="PANTHER" id="PTHR23519">
    <property type="entry name" value="AUTOPHAGY-RELATED PROTEIN 22"/>
    <property type="match status" value="1"/>
</dbReference>
<dbReference type="STRING" id="1890683.A0A427YHB5"/>
<comment type="similarity">
    <text evidence="2 10">Belongs to the ATG22 family.</text>
</comment>
<keyword evidence="5 10" id="KW-0812">Transmembrane</keyword>
<evidence type="ECO:0000256" key="4">
    <source>
        <dbReference type="ARBA" id="ARBA00022554"/>
    </source>
</evidence>
<dbReference type="GO" id="GO:0005774">
    <property type="term" value="C:vacuolar membrane"/>
    <property type="evidence" value="ECO:0007669"/>
    <property type="project" value="UniProtKB-SubCell"/>
</dbReference>
<dbReference type="OrthoDB" id="42657at2759"/>
<proteinExistence type="inferred from homology"/>
<comment type="subcellular location">
    <subcellularLocation>
        <location evidence="1 10">Vacuole membrane</location>
        <topology evidence="1 10">Multi-pass membrane protein</topology>
    </subcellularLocation>
</comment>
<feature type="transmembrane region" description="Helical" evidence="10">
    <location>
        <begin position="278"/>
        <end position="298"/>
    </location>
</feature>
<dbReference type="InterPro" id="IPR044738">
    <property type="entry name" value="Atg22"/>
</dbReference>
<protein>
    <recommendedName>
        <fullName evidence="10">Autophagy-related protein</fullName>
    </recommendedName>
</protein>
<keyword evidence="4 10" id="KW-0926">Vacuole</keyword>
<keyword evidence="13" id="KW-1185">Reference proteome</keyword>
<dbReference type="Proteomes" id="UP000279259">
    <property type="component" value="Unassembled WGS sequence"/>
</dbReference>
<feature type="transmembrane region" description="Helical" evidence="10">
    <location>
        <begin position="401"/>
        <end position="422"/>
    </location>
</feature>
<keyword evidence="7 10" id="KW-1133">Transmembrane helix</keyword>
<dbReference type="AlphaFoldDB" id="A0A427YHB5"/>
<organism evidence="12 13">
    <name type="scientific">Saitozyma podzolica</name>
    <dbReference type="NCBI Taxonomy" id="1890683"/>
    <lineage>
        <taxon>Eukaryota</taxon>
        <taxon>Fungi</taxon>
        <taxon>Dikarya</taxon>
        <taxon>Basidiomycota</taxon>
        <taxon>Agaricomycotina</taxon>
        <taxon>Tremellomycetes</taxon>
        <taxon>Tremellales</taxon>
        <taxon>Trimorphomycetaceae</taxon>
        <taxon>Saitozyma</taxon>
    </lineage>
</organism>
<reference evidence="12 13" key="1">
    <citation type="submission" date="2018-11" db="EMBL/GenBank/DDBJ databases">
        <title>Genome sequence of Saitozyma podzolica DSM 27192.</title>
        <authorList>
            <person name="Aliyu H."/>
            <person name="Gorte O."/>
            <person name="Ochsenreither K."/>
        </authorList>
    </citation>
    <scope>NUCLEOTIDE SEQUENCE [LARGE SCALE GENOMIC DNA]</scope>
    <source>
        <strain evidence="12 13">DSM 27192</strain>
    </source>
</reference>
<feature type="transmembrane region" description="Helical" evidence="10">
    <location>
        <begin position="187"/>
        <end position="210"/>
    </location>
</feature>
<dbReference type="InterPro" id="IPR050495">
    <property type="entry name" value="ATG22/LtaA_families"/>
</dbReference>
<sequence length="559" mass="62368">MAGNAHVYSTAVNPPNEGLAPTISPTAHPADHKDPAAVMQGVTEVPAGERVEEEEMPEGPTTGKYEEWAYYLYYNGDSGVGPNGYSSTLFQNLATQAGTDSITGGACDQGTCMLDFGGQKSVASVVLIANGISFGIMTLLFTTIGSCADYADWNKWILIVSTVICWGSQFGFLGISQPYQWHTAMAMYMLGFLSYGVTLVFYASIFPRLARNTQKTKDARAALDRGEIATEDYERVEMLERNRLSNISTAHSNWGYLLTLALNLSILLPLADNPLVDQYTLAFTNCYWIVCGLPWFFLQKKRPGPSLPKGESWFTIGWKQIWKALRQWKRLPYTFIYLFAFFLLADGLNTTGTVVTIVQNQHIQFSFLESTYLGLAQAATSIFSCYAFWYLQRWRLLKTKWMFAVTNVITVLIPFWGMLGLWTDKIGFHNTWEFWLYNVVFGLGQAPYYAYAQTMMSELTPPGYEGMFFGLFGITNRASSLVGPNVCSAIIDNTGNSWNAFIFLFCLCAAAALVIWFFVDMEKGRAQAIAFSIQQRGLSAEVRQEQVANVIGEQALVKA</sequence>
<dbReference type="SUPFAM" id="SSF103473">
    <property type="entry name" value="MFS general substrate transporter"/>
    <property type="match status" value="1"/>
</dbReference>
<keyword evidence="8 10" id="KW-0072">Autophagy</keyword>
<evidence type="ECO:0000256" key="9">
    <source>
        <dbReference type="ARBA" id="ARBA00023136"/>
    </source>
</evidence>
<comment type="function">
    <text evidence="10">Vacuolar effluxer which mediate the efflux of amino acids resulting from autophagic degradation. The release of autophagic amino acids allows the maintenance of protein synthesis and viability during nitrogen starvation.</text>
</comment>
<feature type="transmembrane region" description="Helical" evidence="10">
    <location>
        <begin position="122"/>
        <end position="144"/>
    </location>
</feature>
<feature type="transmembrane region" description="Helical" evidence="10">
    <location>
        <begin position="335"/>
        <end position="358"/>
    </location>
</feature>
<keyword evidence="6 10" id="KW-0029">Amino-acid transport</keyword>
<evidence type="ECO:0000256" key="5">
    <source>
        <dbReference type="ARBA" id="ARBA00022692"/>
    </source>
</evidence>
<dbReference type="InterPro" id="IPR036259">
    <property type="entry name" value="MFS_trans_sf"/>
</dbReference>
<comment type="caution">
    <text evidence="12">The sequence shown here is derived from an EMBL/GenBank/DDBJ whole genome shotgun (WGS) entry which is preliminary data.</text>
</comment>
<feature type="transmembrane region" description="Helical" evidence="10">
    <location>
        <begin position="253"/>
        <end position="272"/>
    </location>
</feature>